<protein>
    <submittedName>
        <fullName evidence="2">Uncharacterized protein</fullName>
    </submittedName>
</protein>
<accession>A0A8H3DQD8</accession>
<dbReference type="EMBL" id="CAJMWT010008585">
    <property type="protein sequence ID" value="CAE6534321.1"/>
    <property type="molecule type" value="Genomic_DNA"/>
</dbReference>
<feature type="compositionally biased region" description="Low complexity" evidence="1">
    <location>
        <begin position="327"/>
        <end position="339"/>
    </location>
</feature>
<comment type="caution">
    <text evidence="2">The sequence shown here is derived from an EMBL/GenBank/DDBJ whole genome shotgun (WGS) entry which is preliminary data.</text>
</comment>
<reference evidence="2" key="1">
    <citation type="submission" date="2021-01" db="EMBL/GenBank/DDBJ databases">
        <authorList>
            <person name="Kaushik A."/>
        </authorList>
    </citation>
    <scope>NUCLEOTIDE SEQUENCE</scope>
    <source>
        <strain evidence="2">AG2-2IIIB</strain>
    </source>
</reference>
<feature type="region of interest" description="Disordered" evidence="1">
    <location>
        <begin position="223"/>
        <end position="349"/>
    </location>
</feature>
<feature type="compositionally biased region" description="Polar residues" evidence="1">
    <location>
        <begin position="144"/>
        <end position="155"/>
    </location>
</feature>
<name>A0A8H3DQD8_9AGAM</name>
<sequence length="349" mass="38163">MSLSTRRPPGSAGPFRPPLSASTARGREPTIRAQDDSPSSSSDNRYRTTPHSQRSRSVPRQGSGNSYRSRRVEVAPPIPSPAPSHSPRHSVQSSVSSAGTASSTVSAASTAPSSLWDYVGWKGNTTSAVGEREEGIPSPEPLESSAQPDATNTSTLWSRVAAAAGGLSVNVSKAWEAKDDLPEPDTPPGRDSRITTALKKHYIKQVSDPRQLPAWLFSDIERQVGQSHSRHEPRSFDDQDEEHNSPPAHERPAPVRSRTRRDDAYTSPQANTRRERMEATYNDDAPGPTRAATRLRAMRDARRGPTERRTYDPTPASEPEPEPEPQPVVVTPPRARLGLPPRPGRPRRE</sequence>
<feature type="compositionally biased region" description="Basic and acidic residues" evidence="1">
    <location>
        <begin position="297"/>
        <end position="311"/>
    </location>
</feature>
<organism evidence="2 3">
    <name type="scientific">Rhizoctonia solani</name>
    <dbReference type="NCBI Taxonomy" id="456999"/>
    <lineage>
        <taxon>Eukaryota</taxon>
        <taxon>Fungi</taxon>
        <taxon>Dikarya</taxon>
        <taxon>Basidiomycota</taxon>
        <taxon>Agaricomycotina</taxon>
        <taxon>Agaricomycetes</taxon>
        <taxon>Cantharellales</taxon>
        <taxon>Ceratobasidiaceae</taxon>
        <taxon>Rhizoctonia</taxon>
    </lineage>
</organism>
<feature type="compositionally biased region" description="Basic and acidic residues" evidence="1">
    <location>
        <begin position="229"/>
        <end position="253"/>
    </location>
</feature>
<dbReference type="AlphaFoldDB" id="A0A8H3DQD8"/>
<feature type="compositionally biased region" description="Low complexity" evidence="1">
    <location>
        <begin position="85"/>
        <end position="114"/>
    </location>
</feature>
<feature type="region of interest" description="Disordered" evidence="1">
    <location>
        <begin position="1"/>
        <end position="155"/>
    </location>
</feature>
<feature type="region of interest" description="Disordered" evidence="1">
    <location>
        <begin position="173"/>
        <end position="196"/>
    </location>
</feature>
<evidence type="ECO:0000256" key="1">
    <source>
        <dbReference type="SAM" id="MobiDB-lite"/>
    </source>
</evidence>
<feature type="compositionally biased region" description="Basic and acidic residues" evidence="1">
    <location>
        <begin position="25"/>
        <end position="35"/>
    </location>
</feature>
<feature type="compositionally biased region" description="Polar residues" evidence="1">
    <location>
        <begin position="36"/>
        <end position="67"/>
    </location>
</feature>
<gene>
    <name evidence="2" type="ORF">RDB_LOCUS183509</name>
</gene>
<proteinExistence type="predicted"/>
<dbReference type="Proteomes" id="UP000663843">
    <property type="component" value="Unassembled WGS sequence"/>
</dbReference>
<evidence type="ECO:0000313" key="3">
    <source>
        <dbReference type="Proteomes" id="UP000663843"/>
    </source>
</evidence>
<evidence type="ECO:0000313" key="2">
    <source>
        <dbReference type="EMBL" id="CAE6534321.1"/>
    </source>
</evidence>